<feature type="region of interest" description="Disordered" evidence="1">
    <location>
        <begin position="36"/>
        <end position="89"/>
    </location>
</feature>
<dbReference type="InterPro" id="IPR050583">
    <property type="entry name" value="Mycobacterial_A85_antigen"/>
</dbReference>
<name>E0RW71_BUTPB</name>
<dbReference type="AlphaFoldDB" id="E0RW71"/>
<dbReference type="GO" id="GO:0016747">
    <property type="term" value="F:acyltransferase activity, transferring groups other than amino-acyl groups"/>
    <property type="evidence" value="ECO:0007669"/>
    <property type="project" value="TreeGrafter"/>
</dbReference>
<evidence type="ECO:0000313" key="3">
    <source>
        <dbReference type="EMBL" id="ADL32937.1"/>
    </source>
</evidence>
<feature type="signal peptide" evidence="2">
    <location>
        <begin position="1"/>
        <end position="20"/>
    </location>
</feature>
<dbReference type="PANTHER" id="PTHR48098">
    <property type="entry name" value="ENTEROCHELIN ESTERASE-RELATED"/>
    <property type="match status" value="1"/>
</dbReference>
<keyword evidence="3" id="KW-0378">Hydrolase</keyword>
<dbReference type="STRING" id="515622.bpr_I0187"/>
<dbReference type="HOGENOM" id="CLU_037618_2_0_9"/>
<reference evidence="3 4" key="1">
    <citation type="journal article" date="2010" name="PLoS ONE">
        <title>The glycobiome of the rumen bacterium Butyrivibrio proteoclasticus B316(T) highlights adaptation to a polysaccharide-rich environment.</title>
        <authorList>
            <person name="Kelly W.J."/>
            <person name="Leahy S.C."/>
            <person name="Altermann E."/>
            <person name="Yeoman C.J."/>
            <person name="Dunne J.C."/>
            <person name="Kong Z."/>
            <person name="Pacheco D.M."/>
            <person name="Li D."/>
            <person name="Noel S.J."/>
            <person name="Moon C.D."/>
            <person name="Cookson A.L."/>
            <person name="Attwood G.T."/>
        </authorList>
    </citation>
    <scope>NUCLEOTIDE SEQUENCE [LARGE SCALE GENOMIC DNA]</scope>
    <source>
        <strain evidence="4">ATCC 51982 / DSM 14932 / B316</strain>
    </source>
</reference>
<evidence type="ECO:0000313" key="4">
    <source>
        <dbReference type="Proteomes" id="UP000001299"/>
    </source>
</evidence>
<dbReference type="KEGG" id="bpb:bpr_I0187"/>
<accession>E0RW71</accession>
<dbReference type="Gene3D" id="3.40.50.1820">
    <property type="entry name" value="alpha/beta hydrolase"/>
    <property type="match status" value="1"/>
</dbReference>
<feature type="compositionally biased region" description="Acidic residues" evidence="1">
    <location>
        <begin position="38"/>
        <end position="47"/>
    </location>
</feature>
<organism evidence="3 4">
    <name type="scientific">Butyrivibrio proteoclasticus (strain ATCC 51982 / DSM 14932 / B316)</name>
    <name type="common">Clostridium proteoclasticum</name>
    <dbReference type="NCBI Taxonomy" id="515622"/>
    <lineage>
        <taxon>Bacteria</taxon>
        <taxon>Bacillati</taxon>
        <taxon>Bacillota</taxon>
        <taxon>Clostridia</taxon>
        <taxon>Lachnospirales</taxon>
        <taxon>Lachnospiraceae</taxon>
        <taxon>Butyrivibrio</taxon>
    </lineage>
</organism>
<dbReference type="PROSITE" id="PS51257">
    <property type="entry name" value="PROKAR_LIPOPROTEIN"/>
    <property type="match status" value="1"/>
</dbReference>
<keyword evidence="4" id="KW-1185">Reference proteome</keyword>
<dbReference type="EC" id="3.1.1.73" evidence="3"/>
<dbReference type="EMBL" id="CP001810">
    <property type="protein sequence ID" value="ADL32937.1"/>
    <property type="molecule type" value="Genomic_DNA"/>
</dbReference>
<dbReference type="GO" id="GO:0030600">
    <property type="term" value="F:feruloyl esterase activity"/>
    <property type="evidence" value="ECO:0007669"/>
    <property type="project" value="UniProtKB-EC"/>
</dbReference>
<keyword evidence="2" id="KW-0732">Signal</keyword>
<dbReference type="Pfam" id="PF00756">
    <property type="entry name" value="Esterase"/>
    <property type="match status" value="1"/>
</dbReference>
<sequence>MKKKIVMAMMISCMALTACGNEIEKAIAAETSYSAEADSAEIVEDSALEGSTGSAAESASATTSGSSDDASSDGSTTSQETKADDQHAEVGNMVLPKYTALRTGEDAGTIERITYTTHDYAGDGSEYTKEANIYLPAGYSEDKKYNVMILLHGIGGNEDEWGMNKSTSRVKAIMDNLAYYGDIEPFIVVTPNGRAGKTSDKPGDKGTGIESFYLFGQELRNDLIPYIDSHYSTYADYSEGYDLSEARAHRAIAGLSMGGMQTINIGIGECLDMFGYFGAFSAAPTSNVASKTASILEGNEYPIYYFYNICGLQDRTAYASHSAAAKTLPAVCDQFVDGENYMWQELDGHHDFRIWYLGFYNFAQLAFNEK</sequence>
<gene>
    <name evidence="3" type="primary">est1C</name>
    <name evidence="3" type="ordered locus">bpr_I0187</name>
</gene>
<dbReference type="InterPro" id="IPR000801">
    <property type="entry name" value="Esterase-like"/>
</dbReference>
<dbReference type="InterPro" id="IPR029058">
    <property type="entry name" value="AB_hydrolase_fold"/>
</dbReference>
<dbReference type="eggNOG" id="COG2382">
    <property type="taxonomic scope" value="Bacteria"/>
</dbReference>
<evidence type="ECO:0000256" key="2">
    <source>
        <dbReference type="SAM" id="SignalP"/>
    </source>
</evidence>
<dbReference type="PANTHER" id="PTHR48098:SF1">
    <property type="entry name" value="DIACYLGLYCEROL ACYLTRANSFERASE_MYCOLYLTRANSFERASE AG85A"/>
    <property type="match status" value="1"/>
</dbReference>
<dbReference type="Proteomes" id="UP000001299">
    <property type="component" value="Chromosome 1"/>
</dbReference>
<feature type="chain" id="PRO_5039711638" evidence="2">
    <location>
        <begin position="21"/>
        <end position="370"/>
    </location>
</feature>
<protein>
    <submittedName>
        <fullName evidence="3">Feruloyl esterase Est1C</fullName>
        <ecNumber evidence="3">3.1.1.73</ecNumber>
    </submittedName>
</protein>
<feature type="compositionally biased region" description="Low complexity" evidence="1">
    <location>
        <begin position="49"/>
        <end position="78"/>
    </location>
</feature>
<evidence type="ECO:0000256" key="1">
    <source>
        <dbReference type="SAM" id="MobiDB-lite"/>
    </source>
</evidence>
<proteinExistence type="predicted"/>
<dbReference type="RefSeq" id="WP_013279595.1">
    <property type="nucleotide sequence ID" value="NC_014387.1"/>
</dbReference>
<dbReference type="SUPFAM" id="SSF53474">
    <property type="entry name" value="alpha/beta-Hydrolases"/>
    <property type="match status" value="1"/>
</dbReference>